<gene>
    <name evidence="2" type="ORF">Pmani_002881</name>
</gene>
<reference evidence="2" key="1">
    <citation type="submission" date="2023-11" db="EMBL/GenBank/DDBJ databases">
        <title>Genome assemblies of two species of porcelain crab, Petrolisthes cinctipes and Petrolisthes manimaculis (Anomura: Porcellanidae).</title>
        <authorList>
            <person name="Angst P."/>
        </authorList>
    </citation>
    <scope>NUCLEOTIDE SEQUENCE</scope>
    <source>
        <strain evidence="2">PB745_02</strain>
        <tissue evidence="2">Gill</tissue>
    </source>
</reference>
<feature type="region of interest" description="Disordered" evidence="1">
    <location>
        <begin position="50"/>
        <end position="93"/>
    </location>
</feature>
<dbReference type="Proteomes" id="UP001292094">
    <property type="component" value="Unassembled WGS sequence"/>
</dbReference>
<accession>A0AAE1UQK7</accession>
<keyword evidence="3" id="KW-1185">Reference proteome</keyword>
<evidence type="ECO:0000313" key="3">
    <source>
        <dbReference type="Proteomes" id="UP001292094"/>
    </source>
</evidence>
<proteinExistence type="predicted"/>
<dbReference type="AlphaFoldDB" id="A0AAE1UQK7"/>
<evidence type="ECO:0000313" key="2">
    <source>
        <dbReference type="EMBL" id="KAK4326629.1"/>
    </source>
</evidence>
<protein>
    <submittedName>
        <fullName evidence="2">Uncharacterized protein</fullName>
    </submittedName>
</protein>
<sequence length="93" mass="10294">MRKVKKWIYETDEEVDMRHVRRARSSEGEMMRCGRERGGYEEPLHIISLKGGAQEEEDEEGGGPAAGSDYGIPPVPASKDWLGSGGVRCNGEE</sequence>
<feature type="compositionally biased region" description="Gly residues" evidence="1">
    <location>
        <begin position="83"/>
        <end position="93"/>
    </location>
</feature>
<evidence type="ECO:0000256" key="1">
    <source>
        <dbReference type="SAM" id="MobiDB-lite"/>
    </source>
</evidence>
<name>A0AAE1UQK7_9EUCA</name>
<dbReference type="EMBL" id="JAWZYT010000206">
    <property type="protein sequence ID" value="KAK4326629.1"/>
    <property type="molecule type" value="Genomic_DNA"/>
</dbReference>
<organism evidence="2 3">
    <name type="scientific">Petrolisthes manimaculis</name>
    <dbReference type="NCBI Taxonomy" id="1843537"/>
    <lineage>
        <taxon>Eukaryota</taxon>
        <taxon>Metazoa</taxon>
        <taxon>Ecdysozoa</taxon>
        <taxon>Arthropoda</taxon>
        <taxon>Crustacea</taxon>
        <taxon>Multicrustacea</taxon>
        <taxon>Malacostraca</taxon>
        <taxon>Eumalacostraca</taxon>
        <taxon>Eucarida</taxon>
        <taxon>Decapoda</taxon>
        <taxon>Pleocyemata</taxon>
        <taxon>Anomura</taxon>
        <taxon>Galatheoidea</taxon>
        <taxon>Porcellanidae</taxon>
        <taxon>Petrolisthes</taxon>
    </lineage>
</organism>
<comment type="caution">
    <text evidence="2">The sequence shown here is derived from an EMBL/GenBank/DDBJ whole genome shotgun (WGS) entry which is preliminary data.</text>
</comment>